<dbReference type="InterPro" id="IPR045270">
    <property type="entry name" value="STKc_AGC"/>
</dbReference>
<evidence type="ECO:0000256" key="2">
    <source>
        <dbReference type="ARBA" id="ARBA00022553"/>
    </source>
</evidence>
<dbReference type="FunFam" id="1.10.510.10:FF:000048">
    <property type="entry name" value="Protein kinase C"/>
    <property type="match status" value="1"/>
</dbReference>
<keyword evidence="12" id="KW-1185">Reference proteome</keyword>
<dbReference type="InParanoid" id="A0D329"/>
<evidence type="ECO:0000256" key="6">
    <source>
        <dbReference type="ARBA" id="ARBA00022840"/>
    </source>
</evidence>
<dbReference type="eggNOG" id="KOG0598">
    <property type="taxonomic scope" value="Eukaryota"/>
</dbReference>
<keyword evidence="3" id="KW-0808">Transferase</keyword>
<dbReference type="OrthoDB" id="293074at2759"/>
<dbReference type="GeneID" id="5030628"/>
<dbReference type="Pfam" id="PF00069">
    <property type="entry name" value="Pkinase"/>
    <property type="match status" value="1"/>
</dbReference>
<dbReference type="OMA" id="FHYINPM"/>
<dbReference type="GO" id="GO:0005737">
    <property type="term" value="C:cytoplasm"/>
    <property type="evidence" value="ECO:0000318"/>
    <property type="project" value="GO_Central"/>
</dbReference>
<organism evidence="11 12">
    <name type="scientific">Paramecium tetraurelia</name>
    <dbReference type="NCBI Taxonomy" id="5888"/>
    <lineage>
        <taxon>Eukaryota</taxon>
        <taxon>Sar</taxon>
        <taxon>Alveolata</taxon>
        <taxon>Ciliophora</taxon>
        <taxon>Intramacronucleata</taxon>
        <taxon>Oligohymenophorea</taxon>
        <taxon>Peniculida</taxon>
        <taxon>Parameciidae</taxon>
        <taxon>Paramecium</taxon>
    </lineage>
</organism>
<dbReference type="Gene3D" id="3.30.200.20">
    <property type="entry name" value="Phosphorylase Kinase, domain 1"/>
    <property type="match status" value="1"/>
</dbReference>
<evidence type="ECO:0000256" key="3">
    <source>
        <dbReference type="ARBA" id="ARBA00022679"/>
    </source>
</evidence>
<evidence type="ECO:0000256" key="7">
    <source>
        <dbReference type="PROSITE-ProRule" id="PRU10141"/>
    </source>
</evidence>
<dbReference type="RefSeq" id="XP_001444843.1">
    <property type="nucleotide sequence ID" value="XM_001444806.1"/>
</dbReference>
<dbReference type="PROSITE" id="PS51285">
    <property type="entry name" value="AGC_KINASE_CTER"/>
    <property type="match status" value="1"/>
</dbReference>
<dbReference type="PROSITE" id="PS00107">
    <property type="entry name" value="PROTEIN_KINASE_ATP"/>
    <property type="match status" value="1"/>
</dbReference>
<dbReference type="GO" id="GO:0005634">
    <property type="term" value="C:nucleus"/>
    <property type="evidence" value="ECO:0000318"/>
    <property type="project" value="GO_Central"/>
</dbReference>
<evidence type="ECO:0000256" key="8">
    <source>
        <dbReference type="SAM" id="MobiDB-lite"/>
    </source>
</evidence>
<feature type="domain" description="AGC-kinase C-terminal" evidence="10">
    <location>
        <begin position="358"/>
        <end position="426"/>
    </location>
</feature>
<evidence type="ECO:0000313" key="11">
    <source>
        <dbReference type="EMBL" id="CAK77446.1"/>
    </source>
</evidence>
<name>A0D329_PARTE</name>
<feature type="domain" description="Protein kinase" evidence="9">
    <location>
        <begin position="103"/>
        <end position="357"/>
    </location>
</feature>
<proteinExistence type="predicted"/>
<evidence type="ECO:0000259" key="10">
    <source>
        <dbReference type="PROSITE" id="PS51285"/>
    </source>
</evidence>
<evidence type="ECO:0000256" key="1">
    <source>
        <dbReference type="ARBA" id="ARBA00022527"/>
    </source>
</evidence>
<dbReference type="Proteomes" id="UP000000600">
    <property type="component" value="Unassembled WGS sequence"/>
</dbReference>
<dbReference type="SUPFAM" id="SSF56112">
    <property type="entry name" value="Protein kinase-like (PK-like)"/>
    <property type="match status" value="1"/>
</dbReference>
<dbReference type="Gene3D" id="1.10.510.10">
    <property type="entry name" value="Transferase(Phosphotransferase) domain 1"/>
    <property type="match status" value="1"/>
</dbReference>
<keyword evidence="4 7" id="KW-0547">Nucleotide-binding</keyword>
<evidence type="ECO:0000313" key="12">
    <source>
        <dbReference type="Proteomes" id="UP000000600"/>
    </source>
</evidence>
<feature type="region of interest" description="Disordered" evidence="8">
    <location>
        <begin position="592"/>
        <end position="614"/>
    </location>
</feature>
<dbReference type="InterPro" id="IPR008271">
    <property type="entry name" value="Ser/Thr_kinase_AS"/>
</dbReference>
<keyword evidence="6 7" id="KW-0067">ATP-binding</keyword>
<dbReference type="PANTHER" id="PTHR24351">
    <property type="entry name" value="RIBOSOMAL PROTEIN S6 KINASE"/>
    <property type="match status" value="1"/>
</dbReference>
<dbReference type="InterPro" id="IPR017441">
    <property type="entry name" value="Protein_kinase_ATP_BS"/>
</dbReference>
<keyword evidence="5" id="KW-0418">Kinase</keyword>
<dbReference type="EMBL" id="CT868274">
    <property type="protein sequence ID" value="CAK77446.1"/>
    <property type="molecule type" value="Genomic_DNA"/>
</dbReference>
<feature type="binding site" evidence="7">
    <location>
        <position position="136"/>
    </location>
    <ligand>
        <name>ATP</name>
        <dbReference type="ChEBI" id="CHEBI:30616"/>
    </ligand>
</feature>
<feature type="compositionally biased region" description="Polar residues" evidence="8">
    <location>
        <begin position="592"/>
        <end position="611"/>
    </location>
</feature>
<dbReference type="InterPro" id="IPR011009">
    <property type="entry name" value="Kinase-like_dom_sf"/>
</dbReference>
<dbReference type="KEGG" id="ptm:GSPATT00012931001"/>
<gene>
    <name evidence="11" type="ORF">GSPATT00012931001</name>
</gene>
<dbReference type="HOGENOM" id="CLU_028229_0_0_1"/>
<dbReference type="CDD" id="cd05123">
    <property type="entry name" value="STKc_AGC"/>
    <property type="match status" value="1"/>
</dbReference>
<sequence>MTRAINLKLQDKLILIEMANEATLSDLYKRVIIQFKTQIKEHPLTPNPNQLIGLKTVSGALTLDYILSRPEDRSLLQLNKLKQNEWLVGIYKQQTGQLSLKDFVFEKCIGKGGTSEVYLIRHKGNARLYALKMIKKHYITDCRRLEQVLREKKILSNVLNQSPFIVPLYATFATREHLCFLMEYSPGGEMFFHLQNYRFTEEEAKKYFCEVICTLEELHKHKVLYRDLKPENILIDIRGHIQLTDFGLSKLDLMNEDVTHSFCGSPEYMPPEIVSRQGYSYPADFYTLGCLLHELLLGLPPHYSQNTEEIFQKIINEELELPDDLTEEVTELLIDLLEKDVNKRIKDFKVLKKYQWLSDVNWEIIKNKQLEMPIEIDIYETHIHGEFLKVDVAEFNQKNETGDLKPQDDLFEFFHYINPMYQDQFLLESKQQNVKNRASSDMIIEKKQKLGLNDRQSNVNPTQLKKCNSIKQSLKSASSPRISNQLFSTGHHSTQNSPKKQLQLNLQDIDNQLNMKTPKQPKSLAGTTPTAATLALLRKSFQTLLKKAPQLRNQDNNPTLRTLLSERSLMDRNYVNHINYNQIQKILQLQHSSPTNRELSQRPPQQLQKRISSTSTHLKSQLSQLSLFTLSSQITQRGSTSHRPKLKQ</sequence>
<dbReference type="InterPro" id="IPR000719">
    <property type="entry name" value="Prot_kinase_dom"/>
</dbReference>
<dbReference type="STRING" id="5888.A0D329"/>
<evidence type="ECO:0008006" key="13">
    <source>
        <dbReference type="Google" id="ProtNLM"/>
    </source>
</evidence>
<reference evidence="11 12" key="1">
    <citation type="journal article" date="2006" name="Nature">
        <title>Global trends of whole-genome duplications revealed by the ciliate Paramecium tetraurelia.</title>
        <authorList>
            <consortium name="Genoscope"/>
            <person name="Aury J.-M."/>
            <person name="Jaillon O."/>
            <person name="Duret L."/>
            <person name="Noel B."/>
            <person name="Jubin C."/>
            <person name="Porcel B.M."/>
            <person name="Segurens B."/>
            <person name="Daubin V."/>
            <person name="Anthouard V."/>
            <person name="Aiach N."/>
            <person name="Arnaiz O."/>
            <person name="Billaut A."/>
            <person name="Beisson J."/>
            <person name="Blanc I."/>
            <person name="Bouhouche K."/>
            <person name="Camara F."/>
            <person name="Duharcourt S."/>
            <person name="Guigo R."/>
            <person name="Gogendeau D."/>
            <person name="Katinka M."/>
            <person name="Keller A.-M."/>
            <person name="Kissmehl R."/>
            <person name="Klotz C."/>
            <person name="Koll F."/>
            <person name="Le Moue A."/>
            <person name="Lepere C."/>
            <person name="Malinsky S."/>
            <person name="Nowacki M."/>
            <person name="Nowak J.K."/>
            <person name="Plattner H."/>
            <person name="Poulain J."/>
            <person name="Ruiz F."/>
            <person name="Serrano V."/>
            <person name="Zagulski M."/>
            <person name="Dessen P."/>
            <person name="Betermier M."/>
            <person name="Weissenbach J."/>
            <person name="Scarpelli C."/>
            <person name="Schachter V."/>
            <person name="Sperling L."/>
            <person name="Meyer E."/>
            <person name="Cohen J."/>
            <person name="Wincker P."/>
        </authorList>
    </citation>
    <scope>NUCLEOTIDE SEQUENCE [LARGE SCALE GENOMIC DNA]</scope>
    <source>
        <strain evidence="11 12">Stock d4-2</strain>
    </source>
</reference>
<evidence type="ECO:0000256" key="4">
    <source>
        <dbReference type="ARBA" id="ARBA00022741"/>
    </source>
</evidence>
<dbReference type="SMART" id="SM00220">
    <property type="entry name" value="S_TKc"/>
    <property type="match status" value="1"/>
</dbReference>
<dbReference type="GO" id="GO:0005524">
    <property type="term" value="F:ATP binding"/>
    <property type="evidence" value="ECO:0007669"/>
    <property type="project" value="UniProtKB-UniRule"/>
</dbReference>
<dbReference type="PROSITE" id="PS00108">
    <property type="entry name" value="PROTEIN_KINASE_ST"/>
    <property type="match status" value="1"/>
</dbReference>
<dbReference type="InterPro" id="IPR000961">
    <property type="entry name" value="AGC-kinase_C"/>
</dbReference>
<dbReference type="PROSITE" id="PS50011">
    <property type="entry name" value="PROTEIN_KINASE_DOM"/>
    <property type="match status" value="1"/>
</dbReference>
<keyword evidence="1" id="KW-0723">Serine/threonine-protein kinase</keyword>
<protein>
    <recommendedName>
        <fullName evidence="13">Protein kinase domain-containing protein</fullName>
    </recommendedName>
</protein>
<dbReference type="GO" id="GO:0004674">
    <property type="term" value="F:protein serine/threonine kinase activity"/>
    <property type="evidence" value="ECO:0000318"/>
    <property type="project" value="GO_Central"/>
</dbReference>
<evidence type="ECO:0000259" key="9">
    <source>
        <dbReference type="PROSITE" id="PS50011"/>
    </source>
</evidence>
<dbReference type="AlphaFoldDB" id="A0D329"/>
<accession>A0D329</accession>
<evidence type="ECO:0000256" key="5">
    <source>
        <dbReference type="ARBA" id="ARBA00022777"/>
    </source>
</evidence>
<keyword evidence="2" id="KW-0597">Phosphoprotein</keyword>